<organism evidence="1 2">
    <name type="scientific">Streblomastix strix</name>
    <dbReference type="NCBI Taxonomy" id="222440"/>
    <lineage>
        <taxon>Eukaryota</taxon>
        <taxon>Metamonada</taxon>
        <taxon>Preaxostyla</taxon>
        <taxon>Oxymonadida</taxon>
        <taxon>Streblomastigidae</taxon>
        <taxon>Streblomastix</taxon>
    </lineage>
</organism>
<name>A0A5J4UZR2_9EUKA</name>
<accession>A0A5J4UZR2</accession>
<gene>
    <name evidence="1" type="ORF">EZS28_028750</name>
</gene>
<proteinExistence type="predicted"/>
<comment type="caution">
    <text evidence="1">The sequence shown here is derived from an EMBL/GenBank/DDBJ whole genome shotgun (WGS) entry which is preliminary data.</text>
</comment>
<sequence length="297" mass="34653">MAVDRFFTVSFSEFERDFPLDRKRLTSRHFETNYKGKTVVWMGRVVYLGALDIQLRIFPWLETTPYNAILTYTPAVLSLYTEQPEVGKDFWFCATILSMDDTDKVLKLQAEIFDENIKIERSIMYPTISSLCGEYETAHLEDLMQFWIKKQFNMIGYILNIEQIQNEQSAFSRELSFEVVWPRYKPDEKITVIILVQKEGLSEDSDIEKIGQEFITESRLNAYYKKLVDIFVHPFVNLQPDGHLDLPKDRYNFILDSVQSYGSDKFVVPDYIDFNSAKKQPPAPISKGPQPAAPKIY</sequence>
<reference evidence="1 2" key="1">
    <citation type="submission" date="2019-03" db="EMBL/GenBank/DDBJ databases">
        <title>Single cell metagenomics reveals metabolic interactions within the superorganism composed of flagellate Streblomastix strix and complex community of Bacteroidetes bacteria on its surface.</title>
        <authorList>
            <person name="Treitli S.C."/>
            <person name="Kolisko M."/>
            <person name="Husnik F."/>
            <person name="Keeling P."/>
            <person name="Hampl V."/>
        </authorList>
    </citation>
    <scope>NUCLEOTIDE SEQUENCE [LARGE SCALE GENOMIC DNA]</scope>
    <source>
        <strain evidence="1">ST1C</strain>
    </source>
</reference>
<protein>
    <submittedName>
        <fullName evidence="1">Uncharacterized protein</fullName>
    </submittedName>
</protein>
<dbReference type="Proteomes" id="UP000324800">
    <property type="component" value="Unassembled WGS sequence"/>
</dbReference>
<dbReference type="AlphaFoldDB" id="A0A5J4UZR2"/>
<feature type="non-terminal residue" evidence="1">
    <location>
        <position position="297"/>
    </location>
</feature>
<evidence type="ECO:0000313" key="1">
    <source>
        <dbReference type="EMBL" id="KAA6375724.1"/>
    </source>
</evidence>
<evidence type="ECO:0000313" key="2">
    <source>
        <dbReference type="Proteomes" id="UP000324800"/>
    </source>
</evidence>
<dbReference type="EMBL" id="SNRW01011031">
    <property type="protein sequence ID" value="KAA6375724.1"/>
    <property type="molecule type" value="Genomic_DNA"/>
</dbReference>